<dbReference type="SUPFAM" id="SSF52833">
    <property type="entry name" value="Thioredoxin-like"/>
    <property type="match status" value="1"/>
</dbReference>
<dbReference type="PANTHER" id="PTHR11571">
    <property type="entry name" value="GLUTATHIONE S-TRANSFERASE"/>
    <property type="match status" value="1"/>
</dbReference>
<dbReference type="Proteomes" id="UP000794436">
    <property type="component" value="Unassembled WGS sequence"/>
</dbReference>
<dbReference type="InterPro" id="IPR050213">
    <property type="entry name" value="GST_superfamily"/>
</dbReference>
<accession>A0A8K1FJS2</accession>
<dbReference type="GO" id="GO:0006749">
    <property type="term" value="P:glutathione metabolic process"/>
    <property type="evidence" value="ECO:0007669"/>
    <property type="project" value="TreeGrafter"/>
</dbReference>
<dbReference type="InterPro" id="IPR036249">
    <property type="entry name" value="Thioredoxin-like_sf"/>
</dbReference>
<dbReference type="InterPro" id="IPR004045">
    <property type="entry name" value="Glutathione_S-Trfase_N"/>
</dbReference>
<protein>
    <recommendedName>
        <fullName evidence="1">GST N-terminal domain-containing protein</fullName>
    </recommendedName>
</protein>
<dbReference type="AlphaFoldDB" id="A0A8K1FJS2"/>
<evidence type="ECO:0000259" key="1">
    <source>
        <dbReference type="PROSITE" id="PS50404"/>
    </source>
</evidence>
<keyword evidence="3" id="KW-1185">Reference proteome</keyword>
<feature type="domain" description="GST N-terminal" evidence="1">
    <location>
        <begin position="1"/>
        <end position="61"/>
    </location>
</feature>
<reference evidence="2" key="1">
    <citation type="submission" date="2019-03" db="EMBL/GenBank/DDBJ databases">
        <title>Long read genome sequence of the mycoparasitic Pythium oligandrum ATCC 38472 isolated from sugarbeet rhizosphere.</title>
        <authorList>
            <person name="Gaulin E."/>
        </authorList>
    </citation>
    <scope>NUCLEOTIDE SEQUENCE</scope>
    <source>
        <strain evidence="2">ATCC 38472_TT</strain>
    </source>
</reference>
<proteinExistence type="predicted"/>
<organism evidence="2 3">
    <name type="scientific">Pythium oligandrum</name>
    <name type="common">Mycoparasitic fungus</name>
    <dbReference type="NCBI Taxonomy" id="41045"/>
    <lineage>
        <taxon>Eukaryota</taxon>
        <taxon>Sar</taxon>
        <taxon>Stramenopiles</taxon>
        <taxon>Oomycota</taxon>
        <taxon>Peronosporomycetes</taxon>
        <taxon>Pythiales</taxon>
        <taxon>Pythiaceae</taxon>
        <taxon>Pythium</taxon>
    </lineage>
</organism>
<dbReference type="Gene3D" id="1.20.1050.130">
    <property type="match status" value="1"/>
</dbReference>
<gene>
    <name evidence="2" type="ORF">Poli38472_002375</name>
</gene>
<sequence length="99" mass="11248">MNQPHLKPTYFDLPIRAELTRLDRKPKTPMGKMPILEVDGTPYTQSMAIVRYAGCLSGLYPADPLDALKVDSVLETLVEALNKYVDIHFDENNQQEKTK</sequence>
<dbReference type="OrthoDB" id="420389at2759"/>
<dbReference type="GO" id="GO:0004364">
    <property type="term" value="F:glutathione transferase activity"/>
    <property type="evidence" value="ECO:0007669"/>
    <property type="project" value="TreeGrafter"/>
</dbReference>
<evidence type="ECO:0000313" key="2">
    <source>
        <dbReference type="EMBL" id="TMW63434.1"/>
    </source>
</evidence>
<dbReference type="PROSITE" id="PS50404">
    <property type="entry name" value="GST_NTER"/>
    <property type="match status" value="1"/>
</dbReference>
<evidence type="ECO:0000313" key="3">
    <source>
        <dbReference type="Proteomes" id="UP000794436"/>
    </source>
</evidence>
<dbReference type="EMBL" id="SPLM01000072">
    <property type="protein sequence ID" value="TMW63434.1"/>
    <property type="molecule type" value="Genomic_DNA"/>
</dbReference>
<dbReference type="Pfam" id="PF02798">
    <property type="entry name" value="GST_N"/>
    <property type="match status" value="1"/>
</dbReference>
<name>A0A8K1FJS2_PYTOL</name>
<comment type="caution">
    <text evidence="2">The sequence shown here is derived from an EMBL/GenBank/DDBJ whole genome shotgun (WGS) entry which is preliminary data.</text>
</comment>